<organism evidence="4 5">
    <name type="scientific">Kushneria avicenniae</name>
    <dbReference type="NCBI Taxonomy" id="402385"/>
    <lineage>
        <taxon>Bacteria</taxon>
        <taxon>Pseudomonadati</taxon>
        <taxon>Pseudomonadota</taxon>
        <taxon>Gammaproteobacteria</taxon>
        <taxon>Oceanospirillales</taxon>
        <taxon>Halomonadaceae</taxon>
        <taxon>Kushneria</taxon>
    </lineage>
</organism>
<evidence type="ECO:0000256" key="1">
    <source>
        <dbReference type="ARBA" id="ARBA00009091"/>
    </source>
</evidence>
<dbReference type="Proteomes" id="UP000199046">
    <property type="component" value="Unassembled WGS sequence"/>
</dbReference>
<evidence type="ECO:0000313" key="4">
    <source>
        <dbReference type="EMBL" id="SFC28532.1"/>
    </source>
</evidence>
<feature type="signal peptide" evidence="3">
    <location>
        <begin position="1"/>
        <end position="23"/>
    </location>
</feature>
<reference evidence="5" key="1">
    <citation type="submission" date="2016-10" db="EMBL/GenBank/DDBJ databases">
        <authorList>
            <person name="Varghese N."/>
            <person name="Submissions S."/>
        </authorList>
    </citation>
    <scope>NUCLEOTIDE SEQUENCE [LARGE SCALE GENOMIC DNA]</scope>
    <source>
        <strain evidence="5">DSM 23439</strain>
    </source>
</reference>
<evidence type="ECO:0000256" key="2">
    <source>
        <dbReference type="ARBA" id="ARBA00022729"/>
    </source>
</evidence>
<feature type="chain" id="PRO_5011532027" evidence="3">
    <location>
        <begin position="24"/>
        <end position="168"/>
    </location>
</feature>
<gene>
    <name evidence="4" type="ORF">SAMN05421848_0883</name>
</gene>
<dbReference type="GO" id="GO:0050821">
    <property type="term" value="P:protein stabilization"/>
    <property type="evidence" value="ECO:0007669"/>
    <property type="project" value="TreeGrafter"/>
</dbReference>
<accession>A0A1I1HY87</accession>
<evidence type="ECO:0000313" key="5">
    <source>
        <dbReference type="Proteomes" id="UP000199046"/>
    </source>
</evidence>
<dbReference type="InterPro" id="IPR005632">
    <property type="entry name" value="Chaperone_Skp"/>
</dbReference>
<keyword evidence="5" id="KW-1185">Reference proteome</keyword>
<dbReference type="EMBL" id="FOLY01000002">
    <property type="protein sequence ID" value="SFC28532.1"/>
    <property type="molecule type" value="Genomic_DNA"/>
</dbReference>
<dbReference type="RefSeq" id="WP_090131185.1">
    <property type="nucleotide sequence ID" value="NZ_FOLY01000002.1"/>
</dbReference>
<sequence length="168" mass="18888">MRKWMLALAMTGALGTTAGAAQANEVAVLDWQQALLDTTSAQQSMNQLKNQLGNQPQQIKALGEEVQKLQQRLQSDGDVMSDSERQNVMQQLRQKGGQFQQQRGQLEQKRAQQEQAFLKQARPKLDRAIEQVVKRHNVDVLVDRNSVIYAGDALDLTQEVTQTFNSLN</sequence>
<dbReference type="SUPFAM" id="SSF111384">
    <property type="entry name" value="OmpH-like"/>
    <property type="match status" value="1"/>
</dbReference>
<dbReference type="PANTHER" id="PTHR35089:SF1">
    <property type="entry name" value="CHAPERONE PROTEIN SKP"/>
    <property type="match status" value="1"/>
</dbReference>
<protein>
    <submittedName>
        <fullName evidence="4">Periplasmic chaperone for outer membrane proteins Skp</fullName>
    </submittedName>
</protein>
<dbReference type="GO" id="GO:0005829">
    <property type="term" value="C:cytosol"/>
    <property type="evidence" value="ECO:0007669"/>
    <property type="project" value="TreeGrafter"/>
</dbReference>
<dbReference type="Pfam" id="PF03938">
    <property type="entry name" value="OmpH"/>
    <property type="match status" value="1"/>
</dbReference>
<evidence type="ECO:0000256" key="3">
    <source>
        <dbReference type="SAM" id="SignalP"/>
    </source>
</evidence>
<dbReference type="STRING" id="402385.SAMN05421848_0883"/>
<proteinExistence type="inferred from homology"/>
<name>A0A1I1HY87_9GAMM</name>
<dbReference type="InterPro" id="IPR024930">
    <property type="entry name" value="Skp_dom_sf"/>
</dbReference>
<dbReference type="AlphaFoldDB" id="A0A1I1HY87"/>
<dbReference type="PANTHER" id="PTHR35089">
    <property type="entry name" value="CHAPERONE PROTEIN SKP"/>
    <property type="match status" value="1"/>
</dbReference>
<dbReference type="SMART" id="SM00935">
    <property type="entry name" value="OmpH"/>
    <property type="match status" value="1"/>
</dbReference>
<dbReference type="OrthoDB" id="6194798at2"/>
<comment type="similarity">
    <text evidence="1">Belongs to the Skp family.</text>
</comment>
<dbReference type="Gene3D" id="3.30.910.20">
    <property type="entry name" value="Skp domain"/>
    <property type="match status" value="1"/>
</dbReference>
<dbReference type="GO" id="GO:0051082">
    <property type="term" value="F:unfolded protein binding"/>
    <property type="evidence" value="ECO:0007669"/>
    <property type="project" value="InterPro"/>
</dbReference>
<keyword evidence="2 3" id="KW-0732">Signal</keyword>